<dbReference type="EMBL" id="MFHQ01000006">
    <property type="protein sequence ID" value="OGF74763.1"/>
    <property type="molecule type" value="Genomic_DNA"/>
</dbReference>
<keyword evidence="2" id="KW-0812">Transmembrane</keyword>
<dbReference type="AlphaFoldDB" id="A0A1F5WGJ9"/>
<accession>A0A1F5WGJ9</accession>
<organism evidence="3 4">
    <name type="scientific">Candidatus Giovannonibacteria bacterium RIFCSPHIGHO2_02_FULL_46_20</name>
    <dbReference type="NCBI Taxonomy" id="1798338"/>
    <lineage>
        <taxon>Bacteria</taxon>
        <taxon>Candidatus Giovannoniibacteriota</taxon>
    </lineage>
</organism>
<feature type="transmembrane region" description="Helical" evidence="2">
    <location>
        <begin position="23"/>
        <end position="41"/>
    </location>
</feature>
<feature type="compositionally biased region" description="Polar residues" evidence="1">
    <location>
        <begin position="78"/>
        <end position="92"/>
    </location>
</feature>
<keyword evidence="2" id="KW-0472">Membrane</keyword>
<evidence type="ECO:0000313" key="4">
    <source>
        <dbReference type="Proteomes" id="UP000178406"/>
    </source>
</evidence>
<dbReference type="STRING" id="1798338.A3J56_01520"/>
<reference evidence="3 4" key="1">
    <citation type="journal article" date="2016" name="Nat. Commun.">
        <title>Thousands of microbial genomes shed light on interconnected biogeochemical processes in an aquifer system.</title>
        <authorList>
            <person name="Anantharaman K."/>
            <person name="Brown C.T."/>
            <person name="Hug L.A."/>
            <person name="Sharon I."/>
            <person name="Castelle C.J."/>
            <person name="Probst A.J."/>
            <person name="Thomas B.C."/>
            <person name="Singh A."/>
            <person name="Wilkins M.J."/>
            <person name="Karaoz U."/>
            <person name="Brodie E.L."/>
            <person name="Williams K.H."/>
            <person name="Hubbard S.S."/>
            <person name="Banfield J.F."/>
        </authorList>
    </citation>
    <scope>NUCLEOTIDE SEQUENCE [LARGE SCALE GENOMIC DNA]</scope>
</reference>
<dbReference type="Proteomes" id="UP000178406">
    <property type="component" value="Unassembled WGS sequence"/>
</dbReference>
<proteinExistence type="predicted"/>
<comment type="caution">
    <text evidence="3">The sequence shown here is derived from an EMBL/GenBank/DDBJ whole genome shotgun (WGS) entry which is preliminary data.</text>
</comment>
<evidence type="ECO:0000256" key="1">
    <source>
        <dbReference type="SAM" id="MobiDB-lite"/>
    </source>
</evidence>
<feature type="region of interest" description="Disordered" evidence="1">
    <location>
        <begin position="74"/>
        <end position="98"/>
    </location>
</feature>
<keyword evidence="2" id="KW-1133">Transmembrane helix</keyword>
<evidence type="ECO:0000313" key="3">
    <source>
        <dbReference type="EMBL" id="OGF74763.1"/>
    </source>
</evidence>
<protein>
    <submittedName>
        <fullName evidence="3">Uncharacterized protein</fullName>
    </submittedName>
</protein>
<name>A0A1F5WGJ9_9BACT</name>
<evidence type="ECO:0000256" key="2">
    <source>
        <dbReference type="SAM" id="Phobius"/>
    </source>
</evidence>
<gene>
    <name evidence="3" type="ORF">A3J56_01520</name>
</gene>
<sequence>MIRHPIDYLEILWQKPESTRKKILVVSVILISSVVITAWLMTFSVPPITQPFSPATQEQAPISSIWELSRQVFKPESSAPTAPTNETGLTETDNYEAE</sequence>